<evidence type="ECO:0008006" key="3">
    <source>
        <dbReference type="Google" id="ProtNLM"/>
    </source>
</evidence>
<keyword evidence="2" id="KW-1185">Reference proteome</keyword>
<dbReference type="Proteomes" id="UP001497514">
    <property type="component" value="Chromosome"/>
</dbReference>
<accession>A0ABM9NXQ4</accession>
<dbReference type="EMBL" id="OZ038524">
    <property type="protein sequence ID" value="CAL2083232.1"/>
    <property type="molecule type" value="Genomic_DNA"/>
</dbReference>
<evidence type="ECO:0000313" key="2">
    <source>
        <dbReference type="Proteomes" id="UP001497514"/>
    </source>
</evidence>
<sequence>MKYKFLIIFLIFNLNINSQIKGKYSYGNSYDYRSILFKKDFTFEYFSGGCVSESYGKGNYKITNKKLYLKFEDQSTEFNSKYYSSSHKIINTIATSRKDSINIKIKVLDEIENPFFYSYLSNRRNHLGTSDLTGEIKSLSGSNKIKIPFSKSNYFLRVTAIGQESYPLIIIPDKNYEIEIILKDHPERKEIIQGVVFSYDIIKMKRKELELKTGNSSFIYKKN</sequence>
<organism evidence="1 2">
    <name type="scientific">Tenacibaculum dicentrarchi</name>
    <dbReference type="NCBI Taxonomy" id="669041"/>
    <lineage>
        <taxon>Bacteria</taxon>
        <taxon>Pseudomonadati</taxon>
        <taxon>Bacteroidota</taxon>
        <taxon>Flavobacteriia</taxon>
        <taxon>Flavobacteriales</taxon>
        <taxon>Flavobacteriaceae</taxon>
        <taxon>Tenacibaculum</taxon>
    </lineage>
</organism>
<proteinExistence type="predicted"/>
<name>A0ABM9NXQ4_9FLAO</name>
<evidence type="ECO:0000313" key="1">
    <source>
        <dbReference type="EMBL" id="CAL2083232.1"/>
    </source>
</evidence>
<gene>
    <name evidence="1" type="ORF">TD3509T_1499</name>
</gene>
<reference evidence="1 2" key="1">
    <citation type="submission" date="2024-05" db="EMBL/GenBank/DDBJ databases">
        <authorList>
            <person name="Duchaud E."/>
        </authorList>
    </citation>
    <scope>NUCLEOTIDE SEQUENCE [LARGE SCALE GENOMIC DNA]</scope>
    <source>
        <strain evidence="1">Ena-SAMPLE-TAB-13-05-2024-13:56:06:370-140309</strain>
    </source>
</reference>
<dbReference type="RefSeq" id="WP_348719372.1">
    <property type="nucleotide sequence ID" value="NZ_OZ038524.1"/>
</dbReference>
<protein>
    <recommendedName>
        <fullName evidence="3">DUF3108 domain-containing protein</fullName>
    </recommendedName>
</protein>